<keyword evidence="2 3" id="KW-0819">tRNA processing</keyword>
<sequence>MCSNLDTDIPVALSKIKLDQLQFCKRCQGKPFVVIQRKDVFCRDCFYEYGSHKFRSTIGKTRKVKPGDRILVAFSGGAGSSAMLDMIEDGLNKSANHKKLMFSPTILYIRELNYANESDAIITQKTHKIVERLKKSCLSSMISSMEMIYQDKEKPTFVDLGDFDPLDKDCPIINDKAQSKFWSKINSLSTDTSKEDFLRISRQQLIQKVATAGNFKYIFVGNTCTKTAIQMLTDLAQGKGSQITSEHSFTDSRFNVEILKPMREFIKKEVLFWNILRGTEPVEWSTITTFKSNKASLMKLTESYINGLEHDFPATVYTIFKTGNKLKFPDPNGVICKLCKSVIDPEQRCSASNALQLSHQLSKNLDDVFINDGSDRILCYSCNNLVNEIKIDSTVSPQKLGIADYLLYD</sequence>
<comment type="function">
    <text evidence="3">Plays a central role in 2-thiolation of mcm(5)S(2)U at tRNA wobble positions of tRNA(Lys), tRNA(Glu) and tRNA(Gln). May act by forming a heterodimer with NCS6/CTU1 that ligates sulfur from thiocarboxylated URM1 onto the uridine of tRNAs at wobble position.</text>
</comment>
<dbReference type="KEGG" id="tut:107362984"/>
<dbReference type="InterPro" id="IPR019407">
    <property type="entry name" value="CTU2"/>
</dbReference>
<keyword evidence="5" id="KW-1185">Reference proteome</keyword>
<reference evidence="5" key="1">
    <citation type="submission" date="2011-08" db="EMBL/GenBank/DDBJ databases">
        <authorList>
            <person name="Rombauts S."/>
        </authorList>
    </citation>
    <scope>NUCLEOTIDE SEQUENCE</scope>
    <source>
        <strain evidence="5">London</strain>
    </source>
</reference>
<dbReference type="EMBL" id="CAEY01002017">
    <property type="status" value="NOT_ANNOTATED_CDS"/>
    <property type="molecule type" value="Genomic_DNA"/>
</dbReference>
<proteinExistence type="inferred from homology"/>
<dbReference type="InterPro" id="IPR014729">
    <property type="entry name" value="Rossmann-like_a/b/a_fold"/>
</dbReference>
<organism evidence="4 5">
    <name type="scientific">Tetranychus urticae</name>
    <name type="common">Two-spotted spider mite</name>
    <dbReference type="NCBI Taxonomy" id="32264"/>
    <lineage>
        <taxon>Eukaryota</taxon>
        <taxon>Metazoa</taxon>
        <taxon>Ecdysozoa</taxon>
        <taxon>Arthropoda</taxon>
        <taxon>Chelicerata</taxon>
        <taxon>Arachnida</taxon>
        <taxon>Acari</taxon>
        <taxon>Acariformes</taxon>
        <taxon>Trombidiformes</taxon>
        <taxon>Prostigmata</taxon>
        <taxon>Eleutherengona</taxon>
        <taxon>Raphignathae</taxon>
        <taxon>Tetranychoidea</taxon>
        <taxon>Tetranychidae</taxon>
        <taxon>Tetranychus</taxon>
    </lineage>
</organism>
<dbReference type="SUPFAM" id="SSF52402">
    <property type="entry name" value="Adenine nucleotide alpha hydrolases-like"/>
    <property type="match status" value="1"/>
</dbReference>
<comment type="subcellular location">
    <subcellularLocation>
        <location evidence="3">Cytoplasm</location>
    </subcellularLocation>
</comment>
<dbReference type="PANTHER" id="PTHR20882:SF14">
    <property type="entry name" value="CYTOPLASMIC TRNA 2-THIOLATION PROTEIN 2"/>
    <property type="match status" value="1"/>
</dbReference>
<evidence type="ECO:0000313" key="5">
    <source>
        <dbReference type="Proteomes" id="UP000015104"/>
    </source>
</evidence>
<dbReference type="Gene3D" id="3.40.50.620">
    <property type="entry name" value="HUPs"/>
    <property type="match status" value="1"/>
</dbReference>
<evidence type="ECO:0000256" key="1">
    <source>
        <dbReference type="ARBA" id="ARBA00022490"/>
    </source>
</evidence>
<dbReference type="GO" id="GO:0016783">
    <property type="term" value="F:sulfurtransferase activity"/>
    <property type="evidence" value="ECO:0007669"/>
    <property type="project" value="TreeGrafter"/>
</dbReference>
<gene>
    <name evidence="4" type="primary">107362984</name>
</gene>
<protein>
    <recommendedName>
        <fullName evidence="3">Cytoplasmic tRNA 2-thiolation protein 2</fullName>
    </recommendedName>
</protein>
<dbReference type="EnsemblMetazoa" id="tetur09g03150.1">
    <property type="protein sequence ID" value="tetur09g03150.1"/>
    <property type="gene ID" value="tetur09g03150"/>
</dbReference>
<dbReference type="Pfam" id="PF10288">
    <property type="entry name" value="CTU2"/>
    <property type="match status" value="1"/>
</dbReference>
<comment type="similarity">
    <text evidence="3">Belongs to the CTU2/NCS2 family.</text>
</comment>
<dbReference type="PANTHER" id="PTHR20882">
    <property type="entry name" value="CYTOPLASMIC TRNA 2-THIOLATION PROTEIN 2"/>
    <property type="match status" value="1"/>
</dbReference>
<reference evidence="4" key="2">
    <citation type="submission" date="2015-06" db="UniProtKB">
        <authorList>
            <consortium name="EnsemblMetazoa"/>
        </authorList>
    </citation>
    <scope>IDENTIFICATION</scope>
</reference>
<dbReference type="AlphaFoldDB" id="T1KDJ5"/>
<dbReference type="HAMAP" id="MF_03054">
    <property type="entry name" value="CTU2"/>
    <property type="match status" value="1"/>
</dbReference>
<comment type="pathway">
    <text evidence="3">tRNA modification; 5-methoxycarbonylmethyl-2-thiouridine-tRNA biosynthesis.</text>
</comment>
<dbReference type="OrthoDB" id="25129at2759"/>
<dbReference type="GO" id="GO:0016779">
    <property type="term" value="F:nucleotidyltransferase activity"/>
    <property type="evidence" value="ECO:0007669"/>
    <property type="project" value="UniProtKB-UniRule"/>
</dbReference>
<dbReference type="eggNOG" id="KOG2594">
    <property type="taxonomic scope" value="Eukaryota"/>
</dbReference>
<keyword evidence="1 3" id="KW-0963">Cytoplasm</keyword>
<evidence type="ECO:0000313" key="4">
    <source>
        <dbReference type="EnsemblMetazoa" id="tetur09g03150.1"/>
    </source>
</evidence>
<dbReference type="STRING" id="32264.T1KDJ5"/>
<dbReference type="GO" id="GO:0002143">
    <property type="term" value="P:tRNA wobble position uridine thiolation"/>
    <property type="evidence" value="ECO:0007669"/>
    <property type="project" value="TreeGrafter"/>
</dbReference>
<dbReference type="OMA" id="CHACRNI"/>
<name>T1KDJ5_TETUR</name>
<dbReference type="GO" id="GO:0000049">
    <property type="term" value="F:tRNA binding"/>
    <property type="evidence" value="ECO:0007669"/>
    <property type="project" value="InterPro"/>
</dbReference>
<dbReference type="GO" id="GO:0032447">
    <property type="term" value="P:protein urmylation"/>
    <property type="evidence" value="ECO:0007669"/>
    <property type="project" value="UniProtKB-UniRule"/>
</dbReference>
<evidence type="ECO:0000256" key="2">
    <source>
        <dbReference type="ARBA" id="ARBA00022694"/>
    </source>
</evidence>
<dbReference type="Proteomes" id="UP000015104">
    <property type="component" value="Unassembled WGS sequence"/>
</dbReference>
<evidence type="ECO:0000256" key="3">
    <source>
        <dbReference type="HAMAP-Rule" id="MF_03054"/>
    </source>
</evidence>
<dbReference type="GO" id="GO:0005829">
    <property type="term" value="C:cytosol"/>
    <property type="evidence" value="ECO:0007669"/>
    <property type="project" value="TreeGrafter"/>
</dbReference>
<dbReference type="HOGENOM" id="CLU_024534_2_1_1"/>
<accession>T1KDJ5</accession>
<dbReference type="UniPathway" id="UPA00988"/>